<evidence type="ECO:0000259" key="3">
    <source>
        <dbReference type="Pfam" id="PF02525"/>
    </source>
</evidence>
<feature type="domain" description="Flavodoxin-like fold" evidence="3">
    <location>
        <begin position="1"/>
        <end position="182"/>
    </location>
</feature>
<comment type="similarity">
    <text evidence="1">Belongs to the NAD(P)H dehydrogenase (quinone) family.</text>
</comment>
<dbReference type="InterPro" id="IPR003680">
    <property type="entry name" value="Flavodoxin_fold"/>
</dbReference>
<evidence type="ECO:0000256" key="2">
    <source>
        <dbReference type="ARBA" id="ARBA00023002"/>
    </source>
</evidence>
<sequence>MHVLIIYANPNPNSLNAAMLAQVKRGLEDSNHSYTLIDLYEEHFDPVLQINENKKRSEMKCDKVMKKYQDLVREADHMIFLYPLWWYGPPAILKGFFDRVFVSGIAYTYEGALPKGLLKAKSAWVMYTCDSPGWFVQIIRRNAEWIVMRDGILKFCGIQKVKRFRFAGVKSSSEAKRKRWLDEIYSRVRYQLKNGQSQANAATRK</sequence>
<dbReference type="PANTHER" id="PTHR10204:SF34">
    <property type="entry name" value="NAD(P)H DEHYDROGENASE [QUINONE] 1 ISOFORM 1"/>
    <property type="match status" value="1"/>
</dbReference>
<dbReference type="InterPro" id="IPR029039">
    <property type="entry name" value="Flavoprotein-like_sf"/>
</dbReference>
<organism evidence="4 5">
    <name type="scientific">Brevibacillus ruminantium</name>
    <dbReference type="NCBI Taxonomy" id="2950604"/>
    <lineage>
        <taxon>Bacteria</taxon>
        <taxon>Bacillati</taxon>
        <taxon>Bacillota</taxon>
        <taxon>Bacilli</taxon>
        <taxon>Bacillales</taxon>
        <taxon>Paenibacillaceae</taxon>
        <taxon>Brevibacillus</taxon>
    </lineage>
</organism>
<evidence type="ECO:0000313" key="4">
    <source>
        <dbReference type="EMBL" id="USG63335.1"/>
    </source>
</evidence>
<dbReference type="InterPro" id="IPR051545">
    <property type="entry name" value="NAD(P)H_dehydrogenase_qn"/>
</dbReference>
<reference evidence="4" key="1">
    <citation type="submission" date="2022-06" db="EMBL/GenBank/DDBJ databases">
        <title>Genome sequencing of Brevibacillus sp. BB3-R1.</title>
        <authorList>
            <person name="Heo J."/>
            <person name="Lee D."/>
            <person name="Won M."/>
            <person name="Han B.-H."/>
            <person name="Hong S.-B."/>
            <person name="Kwon S.-W."/>
        </authorList>
    </citation>
    <scope>NUCLEOTIDE SEQUENCE</scope>
    <source>
        <strain evidence="4">BB3-R1</strain>
    </source>
</reference>
<evidence type="ECO:0000256" key="1">
    <source>
        <dbReference type="ARBA" id="ARBA00006252"/>
    </source>
</evidence>
<accession>A0ABY4W828</accession>
<dbReference type="EMBL" id="CP098755">
    <property type="protein sequence ID" value="USG63335.1"/>
    <property type="molecule type" value="Genomic_DNA"/>
</dbReference>
<dbReference type="Proteomes" id="UP001056500">
    <property type="component" value="Chromosome"/>
</dbReference>
<dbReference type="SUPFAM" id="SSF52218">
    <property type="entry name" value="Flavoproteins"/>
    <property type="match status" value="1"/>
</dbReference>
<protein>
    <submittedName>
        <fullName evidence="4">NAD(P)H-dependent oxidoreductase</fullName>
    </submittedName>
</protein>
<dbReference type="Gene3D" id="3.40.50.360">
    <property type="match status" value="1"/>
</dbReference>
<keyword evidence="5" id="KW-1185">Reference proteome</keyword>
<proteinExistence type="inferred from homology"/>
<evidence type="ECO:0000313" key="5">
    <source>
        <dbReference type="Proteomes" id="UP001056500"/>
    </source>
</evidence>
<gene>
    <name evidence="4" type="ORF">NDK47_14185</name>
</gene>
<dbReference type="Pfam" id="PF02525">
    <property type="entry name" value="Flavodoxin_2"/>
    <property type="match status" value="1"/>
</dbReference>
<dbReference type="PANTHER" id="PTHR10204">
    <property type="entry name" value="NAD P H OXIDOREDUCTASE-RELATED"/>
    <property type="match status" value="1"/>
</dbReference>
<dbReference type="RefSeq" id="WP_251870417.1">
    <property type="nucleotide sequence ID" value="NZ_CP098755.1"/>
</dbReference>
<keyword evidence="2" id="KW-0560">Oxidoreductase</keyword>
<name>A0ABY4W828_9BACL</name>